<gene>
    <name evidence="1" type="ORF">GWI33_012242</name>
</gene>
<evidence type="ECO:0000313" key="2">
    <source>
        <dbReference type="Proteomes" id="UP000625711"/>
    </source>
</evidence>
<feature type="non-terminal residue" evidence="1">
    <location>
        <position position="1"/>
    </location>
</feature>
<dbReference type="EMBL" id="JAACXV010011519">
    <property type="protein sequence ID" value="KAF7275041.1"/>
    <property type="molecule type" value="Genomic_DNA"/>
</dbReference>
<evidence type="ECO:0000313" key="1">
    <source>
        <dbReference type="EMBL" id="KAF7275041.1"/>
    </source>
</evidence>
<dbReference type="Proteomes" id="UP000625711">
    <property type="component" value="Unassembled WGS sequence"/>
</dbReference>
<reference evidence="1" key="1">
    <citation type="submission" date="2020-08" db="EMBL/GenBank/DDBJ databases">
        <title>Genome sequencing and assembly of the red palm weevil Rhynchophorus ferrugineus.</title>
        <authorList>
            <person name="Dias G.B."/>
            <person name="Bergman C.M."/>
            <person name="Manee M."/>
        </authorList>
    </citation>
    <scope>NUCLEOTIDE SEQUENCE</scope>
    <source>
        <strain evidence="1">AA-2017</strain>
        <tissue evidence="1">Whole larva</tissue>
    </source>
</reference>
<name>A0A834MB05_RHYFE</name>
<sequence length="98" mass="10186">SPVCDSRLGTPKGVSGRGRCVRADFLVGTEGGVSSRPRLGEAEVSQVGRSVRAGLAGTEVSKVDRCVTAGQAVPRCRPVCNSRIGGPKCLGECQRNRC</sequence>
<accession>A0A834MB05</accession>
<organism evidence="1 2">
    <name type="scientific">Rhynchophorus ferrugineus</name>
    <name type="common">Red palm weevil</name>
    <name type="synonym">Curculio ferrugineus</name>
    <dbReference type="NCBI Taxonomy" id="354439"/>
    <lineage>
        <taxon>Eukaryota</taxon>
        <taxon>Metazoa</taxon>
        <taxon>Ecdysozoa</taxon>
        <taxon>Arthropoda</taxon>
        <taxon>Hexapoda</taxon>
        <taxon>Insecta</taxon>
        <taxon>Pterygota</taxon>
        <taxon>Neoptera</taxon>
        <taxon>Endopterygota</taxon>
        <taxon>Coleoptera</taxon>
        <taxon>Polyphaga</taxon>
        <taxon>Cucujiformia</taxon>
        <taxon>Curculionidae</taxon>
        <taxon>Dryophthorinae</taxon>
        <taxon>Rhynchophorus</taxon>
    </lineage>
</organism>
<comment type="caution">
    <text evidence="1">The sequence shown here is derived from an EMBL/GenBank/DDBJ whole genome shotgun (WGS) entry which is preliminary data.</text>
</comment>
<proteinExistence type="predicted"/>
<dbReference type="AlphaFoldDB" id="A0A834MB05"/>
<protein>
    <submittedName>
        <fullName evidence="1">Uncharacterized protein</fullName>
    </submittedName>
</protein>
<keyword evidence="2" id="KW-1185">Reference proteome</keyword>